<accession>A0ABD2B7X8</accession>
<dbReference type="Proteomes" id="UP001607302">
    <property type="component" value="Unassembled WGS sequence"/>
</dbReference>
<protein>
    <submittedName>
        <fullName evidence="1">Uncharacterized protein</fullName>
    </submittedName>
</protein>
<dbReference type="EMBL" id="JAUDFV010000132">
    <property type="protein sequence ID" value="KAL2728821.1"/>
    <property type="molecule type" value="Genomic_DNA"/>
</dbReference>
<organism evidence="1 2">
    <name type="scientific">Vespula squamosa</name>
    <name type="common">Southern yellow jacket</name>
    <name type="synonym">Wasp</name>
    <dbReference type="NCBI Taxonomy" id="30214"/>
    <lineage>
        <taxon>Eukaryota</taxon>
        <taxon>Metazoa</taxon>
        <taxon>Ecdysozoa</taxon>
        <taxon>Arthropoda</taxon>
        <taxon>Hexapoda</taxon>
        <taxon>Insecta</taxon>
        <taxon>Pterygota</taxon>
        <taxon>Neoptera</taxon>
        <taxon>Endopterygota</taxon>
        <taxon>Hymenoptera</taxon>
        <taxon>Apocrita</taxon>
        <taxon>Aculeata</taxon>
        <taxon>Vespoidea</taxon>
        <taxon>Vespidae</taxon>
        <taxon>Vespinae</taxon>
        <taxon>Vespula</taxon>
    </lineage>
</organism>
<reference evidence="1 2" key="1">
    <citation type="journal article" date="2024" name="Ann. Entomol. Soc. Am.">
        <title>Genomic analyses of the southern and eastern yellowjacket wasps (Hymenoptera: Vespidae) reveal evolutionary signatures of social life.</title>
        <authorList>
            <person name="Catto M.A."/>
            <person name="Caine P.B."/>
            <person name="Orr S.E."/>
            <person name="Hunt B.G."/>
            <person name="Goodisman M.A.D."/>
        </authorList>
    </citation>
    <scope>NUCLEOTIDE SEQUENCE [LARGE SCALE GENOMIC DNA]</scope>
    <source>
        <strain evidence="1">233</strain>
        <tissue evidence="1">Head and thorax</tissue>
    </source>
</reference>
<name>A0ABD2B7X8_VESSQ</name>
<evidence type="ECO:0000313" key="2">
    <source>
        <dbReference type="Proteomes" id="UP001607302"/>
    </source>
</evidence>
<comment type="caution">
    <text evidence="1">The sequence shown here is derived from an EMBL/GenBank/DDBJ whole genome shotgun (WGS) entry which is preliminary data.</text>
</comment>
<sequence>MEYTTGSEYRMIVDASFTDIPIKITSLKILMPLYSRNSEQMFQWAQFDSMNHFHARRLEKGSRLNGSKTMRVLVSIFRKYQMTKFVTLEIEISPSPERVCRIEQYPKMFKKNHDNEHPFLNSGKHHPIPFRNNITLSVLLYYGSRSMIYKKVTPSTSTDICLRMCISPHIGQTIAYGMPQGHIAKIRAGIPLRTRCGE</sequence>
<evidence type="ECO:0000313" key="1">
    <source>
        <dbReference type="EMBL" id="KAL2728821.1"/>
    </source>
</evidence>
<dbReference type="AlphaFoldDB" id="A0ABD2B7X8"/>
<gene>
    <name evidence="1" type="ORF">V1478_006453</name>
</gene>
<keyword evidence="2" id="KW-1185">Reference proteome</keyword>
<proteinExistence type="predicted"/>